<protein>
    <submittedName>
        <fullName evidence="2">Uncharacterized protein</fullName>
    </submittedName>
</protein>
<feature type="transmembrane region" description="Helical" evidence="1">
    <location>
        <begin position="26"/>
        <end position="53"/>
    </location>
</feature>
<proteinExistence type="predicted"/>
<sequence length="106" mass="11993">MWHCHVLPLYGVCFLRCCFDSHHCQYHFLVVMVVVVIVIVVHKVDFIVVEYWLKNQIPPRPNLVSSSSSSSLLIPSLSSSPLQLSSSLHLFPLLSLLLFVSFALLT</sequence>
<gene>
    <name evidence="2" type="ORF">DBRI1063_LOCUS23375</name>
</gene>
<evidence type="ECO:0000313" key="2">
    <source>
        <dbReference type="EMBL" id="CAD9354231.1"/>
    </source>
</evidence>
<evidence type="ECO:0000256" key="1">
    <source>
        <dbReference type="SAM" id="Phobius"/>
    </source>
</evidence>
<organism evidence="2">
    <name type="scientific">Ditylum brightwellii</name>
    <dbReference type="NCBI Taxonomy" id="49249"/>
    <lineage>
        <taxon>Eukaryota</taxon>
        <taxon>Sar</taxon>
        <taxon>Stramenopiles</taxon>
        <taxon>Ochrophyta</taxon>
        <taxon>Bacillariophyta</taxon>
        <taxon>Mediophyceae</taxon>
        <taxon>Lithodesmiophycidae</taxon>
        <taxon>Lithodesmiales</taxon>
        <taxon>Lithodesmiaceae</taxon>
        <taxon>Ditylum</taxon>
    </lineage>
</organism>
<dbReference type="EMBL" id="HBGN01036448">
    <property type="protein sequence ID" value="CAD9354231.1"/>
    <property type="molecule type" value="Transcribed_RNA"/>
</dbReference>
<reference evidence="2" key="1">
    <citation type="submission" date="2021-01" db="EMBL/GenBank/DDBJ databases">
        <authorList>
            <person name="Corre E."/>
            <person name="Pelletier E."/>
            <person name="Niang G."/>
            <person name="Scheremetjew M."/>
            <person name="Finn R."/>
            <person name="Kale V."/>
            <person name="Holt S."/>
            <person name="Cochrane G."/>
            <person name="Meng A."/>
            <person name="Brown T."/>
            <person name="Cohen L."/>
        </authorList>
    </citation>
    <scope>NUCLEOTIDE SEQUENCE</scope>
    <source>
        <strain evidence="2">Pop2</strain>
    </source>
</reference>
<dbReference type="AlphaFoldDB" id="A0A7S2ESP7"/>
<keyword evidence="1" id="KW-1133">Transmembrane helix</keyword>
<keyword evidence="1" id="KW-0472">Membrane</keyword>
<accession>A0A7S2ESP7</accession>
<name>A0A7S2ESP7_9STRA</name>
<feature type="transmembrane region" description="Helical" evidence="1">
    <location>
        <begin position="87"/>
        <end position="105"/>
    </location>
</feature>
<keyword evidence="1" id="KW-0812">Transmembrane</keyword>